<evidence type="ECO:0000313" key="10">
    <source>
        <dbReference type="EMBL" id="TXG66212.1"/>
    </source>
</evidence>
<evidence type="ECO:0000256" key="5">
    <source>
        <dbReference type="ARBA" id="ARBA00022737"/>
    </source>
</evidence>
<keyword evidence="11" id="KW-1185">Reference proteome</keyword>
<dbReference type="InterPro" id="IPR013083">
    <property type="entry name" value="Znf_RING/FYVE/PHD"/>
</dbReference>
<evidence type="ECO:0000256" key="1">
    <source>
        <dbReference type="ARBA" id="ARBA00000900"/>
    </source>
</evidence>
<dbReference type="Gene3D" id="3.30.40.10">
    <property type="entry name" value="Zinc/RING finger domain, C3HC4 (zinc finger)"/>
    <property type="match status" value="1"/>
</dbReference>
<keyword evidence="6" id="KW-0833">Ubl conjugation pathway</keyword>
<dbReference type="EC" id="2.3.2.27" evidence="3"/>
<comment type="caution">
    <text evidence="10">The sequence shown here is derived from an EMBL/GenBank/DDBJ whole genome shotgun (WGS) entry which is preliminary data.</text>
</comment>
<keyword evidence="5" id="KW-0677">Repeat</keyword>
<dbReference type="SMART" id="SM00185">
    <property type="entry name" value="ARM"/>
    <property type="match status" value="5"/>
</dbReference>
<dbReference type="PROSITE" id="PS51698">
    <property type="entry name" value="U_BOX"/>
    <property type="match status" value="1"/>
</dbReference>
<comment type="catalytic activity">
    <reaction evidence="1">
        <text>S-ubiquitinyl-[E2 ubiquitin-conjugating enzyme]-L-cysteine + [acceptor protein]-L-lysine = [E2 ubiquitin-conjugating enzyme]-L-cysteine + N(6)-ubiquitinyl-[acceptor protein]-L-lysine.</text>
        <dbReference type="EC" id="2.3.2.27"/>
    </reaction>
</comment>
<evidence type="ECO:0000259" key="9">
    <source>
        <dbReference type="PROSITE" id="PS51698"/>
    </source>
</evidence>
<dbReference type="InterPro" id="IPR058678">
    <property type="entry name" value="ARM_PUB"/>
</dbReference>
<evidence type="ECO:0000313" key="11">
    <source>
        <dbReference type="Proteomes" id="UP000323000"/>
    </source>
</evidence>
<dbReference type="Gene3D" id="1.25.10.10">
    <property type="entry name" value="Leucine-rich Repeat Variant"/>
    <property type="match status" value="2"/>
</dbReference>
<dbReference type="SUPFAM" id="SSF48371">
    <property type="entry name" value="ARM repeat"/>
    <property type="match status" value="1"/>
</dbReference>
<reference evidence="11" key="1">
    <citation type="journal article" date="2019" name="Gigascience">
        <title>De novo genome assembly of the endangered Acer yangbiense, a plant species with extremely small populations endemic to Yunnan Province, China.</title>
        <authorList>
            <person name="Yang J."/>
            <person name="Wariss H.M."/>
            <person name="Tao L."/>
            <person name="Zhang R."/>
            <person name="Yun Q."/>
            <person name="Hollingsworth P."/>
            <person name="Dao Z."/>
            <person name="Luo G."/>
            <person name="Guo H."/>
            <person name="Ma Y."/>
            <person name="Sun W."/>
        </authorList>
    </citation>
    <scope>NUCLEOTIDE SEQUENCE [LARGE SCALE GENOMIC DNA]</scope>
    <source>
        <strain evidence="11">cv. Malutang</strain>
    </source>
</reference>
<dbReference type="PANTHER" id="PTHR23315">
    <property type="entry name" value="U BOX DOMAIN-CONTAINING"/>
    <property type="match status" value="1"/>
</dbReference>
<evidence type="ECO:0000256" key="4">
    <source>
        <dbReference type="ARBA" id="ARBA00022679"/>
    </source>
</evidence>
<dbReference type="InterPro" id="IPR000225">
    <property type="entry name" value="Armadillo"/>
</dbReference>
<evidence type="ECO:0000256" key="6">
    <source>
        <dbReference type="ARBA" id="ARBA00022786"/>
    </source>
</evidence>
<feature type="region of interest" description="Disordered" evidence="8">
    <location>
        <begin position="440"/>
        <end position="475"/>
    </location>
</feature>
<keyword evidence="4" id="KW-0808">Transferase</keyword>
<organism evidence="10 11">
    <name type="scientific">Acer yangbiense</name>
    <dbReference type="NCBI Taxonomy" id="1000413"/>
    <lineage>
        <taxon>Eukaryota</taxon>
        <taxon>Viridiplantae</taxon>
        <taxon>Streptophyta</taxon>
        <taxon>Embryophyta</taxon>
        <taxon>Tracheophyta</taxon>
        <taxon>Spermatophyta</taxon>
        <taxon>Magnoliopsida</taxon>
        <taxon>eudicotyledons</taxon>
        <taxon>Gunneridae</taxon>
        <taxon>Pentapetalae</taxon>
        <taxon>rosids</taxon>
        <taxon>malvids</taxon>
        <taxon>Sapindales</taxon>
        <taxon>Sapindaceae</taxon>
        <taxon>Hippocastanoideae</taxon>
        <taxon>Acereae</taxon>
        <taxon>Acer</taxon>
    </lineage>
</organism>
<dbReference type="SMART" id="SM00504">
    <property type="entry name" value="Ubox"/>
    <property type="match status" value="1"/>
</dbReference>
<proteinExistence type="predicted"/>
<dbReference type="InterPro" id="IPR003613">
    <property type="entry name" value="Ubox_domain"/>
</dbReference>
<dbReference type="Proteomes" id="UP000323000">
    <property type="component" value="Chromosome 3"/>
</dbReference>
<dbReference type="AlphaFoldDB" id="A0A5C7IBV8"/>
<dbReference type="OrthoDB" id="7537227at2759"/>
<dbReference type="CDD" id="cd16664">
    <property type="entry name" value="RING-Ubox_PUB"/>
    <property type="match status" value="1"/>
</dbReference>
<dbReference type="GO" id="GO:0061630">
    <property type="term" value="F:ubiquitin protein ligase activity"/>
    <property type="evidence" value="ECO:0007669"/>
    <property type="project" value="UniProtKB-EC"/>
</dbReference>
<dbReference type="Pfam" id="PF04564">
    <property type="entry name" value="U-box"/>
    <property type="match status" value="1"/>
</dbReference>
<evidence type="ECO:0000256" key="8">
    <source>
        <dbReference type="SAM" id="MobiDB-lite"/>
    </source>
</evidence>
<dbReference type="GO" id="GO:0016567">
    <property type="term" value="P:protein ubiquitination"/>
    <property type="evidence" value="ECO:0007669"/>
    <property type="project" value="UniProtKB-UniPathway"/>
</dbReference>
<feature type="repeat" description="ARM" evidence="7">
    <location>
        <begin position="201"/>
        <end position="247"/>
    </location>
</feature>
<sequence>MAERAVDETDQCIKRAVELKKELQRLVNSIIDGDDYSIRDTNEAIGVLSSLMKLKAGKYIPYRVHGGDVPLEFKCPLSGEIMSDPVVLASGQTYDRPYIQKWLNKGNRTCPQTKQCLTHTVLIPNILVREMISEWCKEHCVELPQRIPEIDEHVTELGRNNLNSLLEKMSSTLSEQKAAAKELRMLTKRLPSFRAVIGESDAIPLLLNLLSSDIAITDTSLQEDLITTLLNLSIHDDNKRIIVENPLAIPLLIHYLKVGAIETRRNVAATLFTLSALDSNKLLIGKSGAFKPLFDLLEEGNPLAMKDAAQAIFILCLALENKQTAVSEGVVKVILSKISDDILVEELLAILALLSSQEEAVEEMGKLGAVSHLLTILKKSNCPRTKENCVAILYDICLKDPTNLDDIRLDERKNNTLGNMLIEGETSRAKRKASGILKRAAASSRSLSQHSASSRSLSQRSASSSSGSQHSVSWN</sequence>
<accession>A0A5C7IBV8</accession>
<dbReference type="Pfam" id="PF25598">
    <property type="entry name" value="ARM_PUB"/>
    <property type="match status" value="1"/>
</dbReference>
<gene>
    <name evidence="10" type="ORF">EZV62_007487</name>
</gene>
<evidence type="ECO:0000256" key="7">
    <source>
        <dbReference type="PROSITE-ProRule" id="PRU00259"/>
    </source>
</evidence>
<evidence type="ECO:0000256" key="2">
    <source>
        <dbReference type="ARBA" id="ARBA00004906"/>
    </source>
</evidence>
<dbReference type="SUPFAM" id="SSF57850">
    <property type="entry name" value="RING/U-box"/>
    <property type="match status" value="1"/>
</dbReference>
<dbReference type="UniPathway" id="UPA00143"/>
<dbReference type="InterPro" id="IPR011989">
    <property type="entry name" value="ARM-like"/>
</dbReference>
<dbReference type="PANTHER" id="PTHR23315:SF265">
    <property type="entry name" value="U-BOX DOMAIN-CONTAINING PROTEIN 46-RELATED"/>
    <property type="match status" value="1"/>
</dbReference>
<feature type="domain" description="U-box" evidence="9">
    <location>
        <begin position="68"/>
        <end position="142"/>
    </location>
</feature>
<protein>
    <recommendedName>
        <fullName evidence="3">RING-type E3 ubiquitin transferase</fullName>
        <ecNumber evidence="3">2.3.2.27</ecNumber>
    </recommendedName>
</protein>
<dbReference type="PROSITE" id="PS50176">
    <property type="entry name" value="ARM_REPEAT"/>
    <property type="match status" value="1"/>
</dbReference>
<dbReference type="InterPro" id="IPR045210">
    <property type="entry name" value="RING-Ubox_PUB"/>
</dbReference>
<dbReference type="InterPro" id="IPR016024">
    <property type="entry name" value="ARM-type_fold"/>
</dbReference>
<evidence type="ECO:0000256" key="3">
    <source>
        <dbReference type="ARBA" id="ARBA00012483"/>
    </source>
</evidence>
<comment type="pathway">
    <text evidence="2">Protein modification; protein ubiquitination.</text>
</comment>
<dbReference type="EMBL" id="VAHF01000003">
    <property type="protein sequence ID" value="TXG66212.1"/>
    <property type="molecule type" value="Genomic_DNA"/>
</dbReference>
<name>A0A5C7IBV8_9ROSI</name>